<sequence length="483" mass="53010">AGKVVQDFTPSKVSQLSEYFKGVPTGNVPFNRTVLGDYSNYMSHALEVQANLYTIHNYLGGVVREAGKAAGGSDDIPLSQAWAGIRTKKGNPALSDEGLATFLDNYSKKNSVALTDNLANELQVPRGAVGVLQTTMDIMDPRTDTASAVGAAWDVWMSAWRAGATIPFPAFHARNLQTGVWQNIAADAPYSMKQLWGAYTDFGRWFKGKGALPYLDEIEDIGLLREGLIHDLTGAGATQQVLEETAQLPKGGFMEGGFMASLKRAWDSPKSWNPLKFRGSPALKPGEAQFAPLQAGDMLYRGVEAANRIPPYIAARRAGFTPSQAKHLVDTVQYQYSKLAPFEQKYIRRFVRPFWSWTRRNLPYQMRQLFLNPVGPAPTGVRSIAAIQANNPEFMPSWVRDRLGIPIPPKPGDKEAWALRKLGFPLDELADISPTDPLRTAQKQLAQSSPPITVGYTLLSQTNPYTGQPLKAMTRGITGIPTL</sequence>
<evidence type="ECO:0000313" key="1">
    <source>
        <dbReference type="EMBL" id="GAF77673.1"/>
    </source>
</evidence>
<protein>
    <recommendedName>
        <fullName evidence="2">Large polyvalent protein associated domain-containing protein</fullName>
    </recommendedName>
</protein>
<feature type="non-terminal residue" evidence="1">
    <location>
        <position position="483"/>
    </location>
</feature>
<name>X0S9E6_9ZZZZ</name>
<gene>
    <name evidence="1" type="ORF">S01H1_05984</name>
</gene>
<accession>X0S9E6</accession>
<dbReference type="AlphaFoldDB" id="X0S9E6"/>
<reference evidence="1" key="1">
    <citation type="journal article" date="2014" name="Front. Microbiol.">
        <title>High frequency of phylogenetically diverse reductive dehalogenase-homologous genes in deep subseafloor sedimentary metagenomes.</title>
        <authorList>
            <person name="Kawai M."/>
            <person name="Futagami T."/>
            <person name="Toyoda A."/>
            <person name="Takaki Y."/>
            <person name="Nishi S."/>
            <person name="Hori S."/>
            <person name="Arai W."/>
            <person name="Tsubouchi T."/>
            <person name="Morono Y."/>
            <person name="Uchiyama I."/>
            <person name="Ito T."/>
            <person name="Fujiyama A."/>
            <person name="Inagaki F."/>
            <person name="Takami H."/>
        </authorList>
    </citation>
    <scope>NUCLEOTIDE SEQUENCE</scope>
    <source>
        <strain evidence="1">Expedition CK06-06</strain>
    </source>
</reference>
<proteinExistence type="predicted"/>
<evidence type="ECO:0008006" key="2">
    <source>
        <dbReference type="Google" id="ProtNLM"/>
    </source>
</evidence>
<comment type="caution">
    <text evidence="1">The sequence shown here is derived from an EMBL/GenBank/DDBJ whole genome shotgun (WGS) entry which is preliminary data.</text>
</comment>
<dbReference type="EMBL" id="BARS01003108">
    <property type="protein sequence ID" value="GAF77673.1"/>
    <property type="molecule type" value="Genomic_DNA"/>
</dbReference>
<feature type="non-terminal residue" evidence="1">
    <location>
        <position position="1"/>
    </location>
</feature>
<organism evidence="1">
    <name type="scientific">marine sediment metagenome</name>
    <dbReference type="NCBI Taxonomy" id="412755"/>
    <lineage>
        <taxon>unclassified sequences</taxon>
        <taxon>metagenomes</taxon>
        <taxon>ecological metagenomes</taxon>
    </lineage>
</organism>